<dbReference type="CDD" id="cd17557">
    <property type="entry name" value="REC_Rcp-like"/>
    <property type="match status" value="1"/>
</dbReference>
<sequence>MPDNAAIRIKNMSSANKLADILLVEDNEGDIELTREAFEDARLRNTLHIAEDGGKALDFLFKRNGLEDSPTPDIILLDLNLPRVSGRDVLHAIKNDENLRRIPTIVLTSSESDRDVFESYDLQANCYIVKPVDAIKFMDVVQQVENFWVDIVCLPSVE</sequence>
<feature type="modified residue" description="4-aspartylphosphate" evidence="1">
    <location>
        <position position="78"/>
    </location>
</feature>
<dbReference type="InParanoid" id="A0A420WEK3"/>
<proteinExistence type="predicted"/>
<feature type="domain" description="Response regulatory" evidence="2">
    <location>
        <begin position="20"/>
        <end position="145"/>
    </location>
</feature>
<evidence type="ECO:0000259" key="2">
    <source>
        <dbReference type="PROSITE" id="PS50110"/>
    </source>
</evidence>
<accession>A0A420WEK3</accession>
<protein>
    <submittedName>
        <fullName evidence="3">Response regulator receiver protein</fullName>
    </submittedName>
</protein>
<dbReference type="InterPro" id="IPR052893">
    <property type="entry name" value="TCS_response_regulator"/>
</dbReference>
<evidence type="ECO:0000256" key="1">
    <source>
        <dbReference type="PROSITE-ProRule" id="PRU00169"/>
    </source>
</evidence>
<name>A0A420WEK3_9PROT</name>
<dbReference type="PROSITE" id="PS50110">
    <property type="entry name" value="RESPONSE_REGULATORY"/>
    <property type="match status" value="1"/>
</dbReference>
<dbReference type="Pfam" id="PF00072">
    <property type="entry name" value="Response_reg"/>
    <property type="match status" value="1"/>
</dbReference>
<dbReference type="AlphaFoldDB" id="A0A420WEK3"/>
<evidence type="ECO:0000313" key="4">
    <source>
        <dbReference type="Proteomes" id="UP000282211"/>
    </source>
</evidence>
<dbReference type="GO" id="GO:0000160">
    <property type="term" value="P:phosphorelay signal transduction system"/>
    <property type="evidence" value="ECO:0007669"/>
    <property type="project" value="InterPro"/>
</dbReference>
<comment type="caution">
    <text evidence="3">The sequence shown here is derived from an EMBL/GenBank/DDBJ whole genome shotgun (WGS) entry which is preliminary data.</text>
</comment>
<dbReference type="PANTHER" id="PTHR44520">
    <property type="entry name" value="RESPONSE REGULATOR RCP1-RELATED"/>
    <property type="match status" value="1"/>
</dbReference>
<organism evidence="3 4">
    <name type="scientific">Litorimonas taeanensis</name>
    <dbReference type="NCBI Taxonomy" id="568099"/>
    <lineage>
        <taxon>Bacteria</taxon>
        <taxon>Pseudomonadati</taxon>
        <taxon>Pseudomonadota</taxon>
        <taxon>Alphaproteobacteria</taxon>
        <taxon>Maricaulales</taxon>
        <taxon>Robiginitomaculaceae</taxon>
    </lineage>
</organism>
<dbReference type="EMBL" id="RBII01000002">
    <property type="protein sequence ID" value="RKQ69396.1"/>
    <property type="molecule type" value="Genomic_DNA"/>
</dbReference>
<keyword evidence="1" id="KW-0597">Phosphoprotein</keyword>
<reference evidence="3 4" key="1">
    <citation type="submission" date="2018-10" db="EMBL/GenBank/DDBJ databases">
        <title>Genomic Encyclopedia of Type Strains, Phase IV (KMG-IV): sequencing the most valuable type-strain genomes for metagenomic binning, comparative biology and taxonomic classification.</title>
        <authorList>
            <person name="Goeker M."/>
        </authorList>
    </citation>
    <scope>NUCLEOTIDE SEQUENCE [LARGE SCALE GENOMIC DNA]</scope>
    <source>
        <strain evidence="3 4">DSM 22008</strain>
    </source>
</reference>
<gene>
    <name evidence="3" type="ORF">DES40_2196</name>
</gene>
<dbReference type="Gene3D" id="3.40.50.2300">
    <property type="match status" value="1"/>
</dbReference>
<dbReference type="Proteomes" id="UP000282211">
    <property type="component" value="Unassembled WGS sequence"/>
</dbReference>
<dbReference type="PANTHER" id="PTHR44520:SF2">
    <property type="entry name" value="RESPONSE REGULATOR RCP1"/>
    <property type="match status" value="1"/>
</dbReference>
<dbReference type="SUPFAM" id="SSF52172">
    <property type="entry name" value="CheY-like"/>
    <property type="match status" value="1"/>
</dbReference>
<dbReference type="InterPro" id="IPR001789">
    <property type="entry name" value="Sig_transdc_resp-reg_receiver"/>
</dbReference>
<evidence type="ECO:0000313" key="3">
    <source>
        <dbReference type="EMBL" id="RKQ69396.1"/>
    </source>
</evidence>
<dbReference type="SMART" id="SM00448">
    <property type="entry name" value="REC"/>
    <property type="match status" value="1"/>
</dbReference>
<keyword evidence="4" id="KW-1185">Reference proteome</keyword>
<dbReference type="InterPro" id="IPR011006">
    <property type="entry name" value="CheY-like_superfamily"/>
</dbReference>